<dbReference type="Gene3D" id="3.30.420.280">
    <property type="match status" value="1"/>
</dbReference>
<feature type="domain" description="Phage terminase large subunit N-terminal" evidence="1">
    <location>
        <begin position="27"/>
        <end position="245"/>
    </location>
</feature>
<evidence type="ECO:0000313" key="3">
    <source>
        <dbReference type="EMBL" id="AVQ20090.1"/>
    </source>
</evidence>
<dbReference type="InterPro" id="IPR027417">
    <property type="entry name" value="P-loop_NTPase"/>
</dbReference>
<reference evidence="4" key="1">
    <citation type="journal article" date="2018" name="MSphere">
        <title>Fusobacterium Genomics Using MinION and Illumina Sequencing Enables Genome Completion and Correction.</title>
        <authorList>
            <person name="Todd S.M."/>
            <person name="Settlage R.E."/>
            <person name="Lahmers K.K."/>
            <person name="Slade D.J."/>
        </authorList>
    </citation>
    <scope>NUCLEOTIDE SEQUENCE [LARGE SCALE GENOMIC DNA]</scope>
    <source>
        <strain evidence="4">ATCC 9817</strain>
    </source>
</reference>
<name>A0ABN5JD24_FUSMR</name>
<dbReference type="Proteomes" id="UP000240258">
    <property type="component" value="Chromosome"/>
</dbReference>
<protein>
    <submittedName>
        <fullName evidence="3">PBSX family phage terminase large subunit</fullName>
    </submittedName>
</protein>
<evidence type="ECO:0000259" key="2">
    <source>
        <dbReference type="Pfam" id="PF17288"/>
    </source>
</evidence>
<sequence>MSSNSEYVYLPDIVGKRYATFWNFKGRYRIVKGGRGSKKSYTTALWYITKLMELPESNLLVVRKVFDTHRGSTFAQLKTAMKRLKVYHLWKCTTSPMEMTYIPTGQKIIFRGLDDPLKITSITVDVGYLCWAWFEEMYQIENEDDFNKIDVSIRGAVPNHLFKQITCTFNPWSETHWLNDRFFKGGKEDKDNLLTKGLAIHKNTKDILAITTNFRANEFLDEADLNVFNLMKEENPRRFEIEGNGNWGICEGTVFYRWEVLNFDINTLIKTGKYLTCIGLDYGFTNDPTALIVSLVNEDEKEIYIIDEHYQTGMFNEDIVELIKYKGYSKSVIIADSAEEKSIKWMKKNGVPRIKSSVKGPDSIMFGIQYLQGYKVFIHPKCKNFIIEIKNYVWDTDKKTGKSLNKPIDNYNHLIDAWRYSIEPLLIRNNVNKDNFKFITNKK</sequence>
<evidence type="ECO:0000259" key="1">
    <source>
        <dbReference type="Pfam" id="PF04466"/>
    </source>
</evidence>
<dbReference type="Pfam" id="PF04466">
    <property type="entry name" value="Terminase_3"/>
    <property type="match status" value="1"/>
</dbReference>
<proteinExistence type="predicted"/>
<dbReference type="PANTHER" id="PTHR39184:SF1">
    <property type="entry name" value="PBSX PHAGE TERMINASE LARGE SUBUNIT"/>
    <property type="match status" value="1"/>
</dbReference>
<accession>A0ABN5JD24</accession>
<dbReference type="InterPro" id="IPR035413">
    <property type="entry name" value="Terminase_L_C"/>
</dbReference>
<dbReference type="InterPro" id="IPR035412">
    <property type="entry name" value="Terminase_L_N"/>
</dbReference>
<dbReference type="PANTHER" id="PTHR39184">
    <property type="match status" value="1"/>
</dbReference>
<feature type="domain" description="Phage terminase large subunit C-terminal" evidence="2">
    <location>
        <begin position="281"/>
        <end position="423"/>
    </location>
</feature>
<dbReference type="NCBIfam" id="TIGR01547">
    <property type="entry name" value="phage_term_2"/>
    <property type="match status" value="1"/>
</dbReference>
<dbReference type="InterPro" id="IPR052380">
    <property type="entry name" value="Viral_DNA_packaging_terminase"/>
</dbReference>
<gene>
    <name evidence="3" type="ORF">C4N19_08895</name>
</gene>
<dbReference type="InterPro" id="IPR006437">
    <property type="entry name" value="Phage_terminase_lsu"/>
</dbReference>
<organism evidence="3 4">
    <name type="scientific">Fusobacterium mortiferum ATCC 9817</name>
    <dbReference type="NCBI Taxonomy" id="469616"/>
    <lineage>
        <taxon>Bacteria</taxon>
        <taxon>Fusobacteriati</taxon>
        <taxon>Fusobacteriota</taxon>
        <taxon>Fusobacteriia</taxon>
        <taxon>Fusobacteriales</taxon>
        <taxon>Fusobacteriaceae</taxon>
        <taxon>Fusobacterium</taxon>
    </lineage>
</organism>
<evidence type="ECO:0000313" key="4">
    <source>
        <dbReference type="Proteomes" id="UP000240258"/>
    </source>
</evidence>
<dbReference type="Pfam" id="PF17288">
    <property type="entry name" value="Terminase_3C"/>
    <property type="match status" value="1"/>
</dbReference>
<dbReference type="Gene3D" id="3.40.50.300">
    <property type="entry name" value="P-loop containing nucleotide triphosphate hydrolases"/>
    <property type="match status" value="1"/>
</dbReference>
<dbReference type="EMBL" id="CP028102">
    <property type="protein sequence ID" value="AVQ20090.1"/>
    <property type="molecule type" value="Genomic_DNA"/>
</dbReference>
<keyword evidence="4" id="KW-1185">Reference proteome</keyword>